<evidence type="ECO:0000313" key="2">
    <source>
        <dbReference type="RefSeq" id="XP_045146353.1"/>
    </source>
</evidence>
<organism evidence="1 2">
    <name type="scientific">Echinops telfairi</name>
    <name type="common">Lesser hedgehog tenrec</name>
    <dbReference type="NCBI Taxonomy" id="9371"/>
    <lineage>
        <taxon>Eukaryota</taxon>
        <taxon>Metazoa</taxon>
        <taxon>Chordata</taxon>
        <taxon>Craniata</taxon>
        <taxon>Vertebrata</taxon>
        <taxon>Euteleostomi</taxon>
        <taxon>Mammalia</taxon>
        <taxon>Eutheria</taxon>
        <taxon>Afrotheria</taxon>
        <taxon>Tenrecidae</taxon>
        <taxon>Tenrecinae</taxon>
        <taxon>Echinops</taxon>
    </lineage>
</organism>
<sequence>MAPRARNLRRKELAGGPATLEAEGAQDPGPSLRMERAREGMRSPPSGMASVRVRELSWPGLHNPCPQSTALREQLMEGCLSPIRLQALAQVDDLRTVHTLEMCVDTHRNSLGNFGVHLPNLSQLKLNGSRLASVRDLGTSLGRLQVLWLARCGLPDLDGISSFPALKELYVSFNNVSDLSPLCLLQQLEVLDLEGNSVEDLGQVRYLQLCPQLATLTLQGNLVCLRPDPGPSNKAPRGYNYRAEVCRLIPQLQVLDEAPAAQTGLPATRTLTEDWLMVKEAIREGGMLDGLLPGLDRPHGAPRQRQSTKLSVPEAQPRTPSPWPLSLLIPGGPLLESLHPEDPAPEDNVSNLTHGVSHVLCGNPTKGLWERRHHCQTWVPPEQLSLPRHQLGDLAAHASASRLDPADSPDLLSKLLTWRELSQRHREPSEEGTGALQGPRRYPTEQQEEARPQAAKGPLGPAPEHSAGPARELMPSPPKNRAPPGPGSGSWGSSKKPFRGRRLRGLGPELAAGTALKGQDVASGQSLRAQECPTPQPLLDAAPRHQASFQCFQALGPIIPAHPHP</sequence>
<keyword evidence="1" id="KW-1185">Reference proteome</keyword>
<dbReference type="Proteomes" id="UP000694863">
    <property type="component" value="Unplaced"/>
</dbReference>
<reference evidence="2" key="1">
    <citation type="submission" date="2025-08" db="UniProtKB">
        <authorList>
            <consortium name="RefSeq"/>
        </authorList>
    </citation>
    <scope>IDENTIFICATION</scope>
</reference>
<proteinExistence type="predicted"/>
<dbReference type="RefSeq" id="XP_045146353.1">
    <property type="nucleotide sequence ID" value="XM_045290418.1"/>
</dbReference>
<name>A0AC55D3N1_ECHTE</name>
<accession>A0AC55D3N1</accession>
<gene>
    <name evidence="2" type="primary">LRRC56</name>
</gene>
<protein>
    <submittedName>
        <fullName evidence="2">Leucine-rich repeat-containing protein 56</fullName>
    </submittedName>
</protein>
<evidence type="ECO:0000313" key="1">
    <source>
        <dbReference type="Proteomes" id="UP000694863"/>
    </source>
</evidence>